<dbReference type="GO" id="GO:0000160">
    <property type="term" value="P:phosphorelay signal transduction system"/>
    <property type="evidence" value="ECO:0007669"/>
    <property type="project" value="InterPro"/>
</dbReference>
<evidence type="ECO:0000259" key="3">
    <source>
        <dbReference type="PROSITE" id="PS50110"/>
    </source>
</evidence>
<dbReference type="PROSITE" id="PS50110">
    <property type="entry name" value="RESPONSE_REGULATORY"/>
    <property type="match status" value="1"/>
</dbReference>
<keyword evidence="1 2" id="KW-0597">Phosphoprotein</keyword>
<protein>
    <submittedName>
        <fullName evidence="4">Response regulator receiver domain-containing protein</fullName>
    </submittedName>
</protein>
<evidence type="ECO:0000256" key="2">
    <source>
        <dbReference type="PROSITE-ProRule" id="PRU00169"/>
    </source>
</evidence>
<dbReference type="InterPro" id="IPR011006">
    <property type="entry name" value="CheY-like_superfamily"/>
</dbReference>
<sequence>MKRYRILWADDEIELLRPHVFFLEDKGYEVVTVNSGQDALDCCSSESFDLVFLDENMPGLTGLQTLSKIKEIDPNLPVIMITKSEDEGIMTDAIGKKIADYLIKPVNPNQILSSIKKNLHKNDIVTEATVEGYREEFNKIGTQIGFANTFEDWADVYRKLVYWELELTAMQNPLLDLIIAQKQDANNSFMKFIKKNYELWVNSPEDRPLISPDLMKKRVFPMLDNGEKIFFVLIDNFRFDQWAAIKDMLAADFTFEEDMYMSILPTATQYARNSIFSGLMPAQIAQLYPDLWVEDTEEEGKNLNEELFIQKQLDRLRKNYSFSYNKVHTSAYGNRMVQNLNSLQNNQLNVIVVNFVDMLSHARTDSQMIRELASNEAAYRSLTRSWFRHSSTSDLFKKIAEMGYKVILTTDHGTIRVKNPLKVIGDKMTNSNLRYKVGKNLDYNYKKVFESRNPSQFGLPTPNLSSKYIFALNDDFFAYPNNYNYYVSYYVDTFQHGGVSLEEMLVPLVTLNPK</sequence>
<dbReference type="CDD" id="cd00156">
    <property type="entry name" value="REC"/>
    <property type="match status" value="1"/>
</dbReference>
<dbReference type="SUPFAM" id="SSF53649">
    <property type="entry name" value="Alkaline phosphatase-like"/>
    <property type="match status" value="1"/>
</dbReference>
<dbReference type="PANTHER" id="PTHR44591">
    <property type="entry name" value="STRESS RESPONSE REGULATOR PROTEIN 1"/>
    <property type="match status" value="1"/>
</dbReference>
<evidence type="ECO:0000313" key="5">
    <source>
        <dbReference type="Proteomes" id="UP000184480"/>
    </source>
</evidence>
<dbReference type="Gene3D" id="3.40.720.10">
    <property type="entry name" value="Alkaline Phosphatase, subunit A"/>
    <property type="match status" value="1"/>
</dbReference>
<proteinExistence type="predicted"/>
<reference evidence="5" key="1">
    <citation type="submission" date="2016-11" db="EMBL/GenBank/DDBJ databases">
        <authorList>
            <person name="Varghese N."/>
            <person name="Submissions S."/>
        </authorList>
    </citation>
    <scope>NUCLEOTIDE SEQUENCE [LARGE SCALE GENOMIC DNA]</scope>
    <source>
        <strain evidence="5">DSM 27370</strain>
    </source>
</reference>
<dbReference type="STRING" id="1346286.SAMN05444362_10897"/>
<dbReference type="InterPro" id="IPR017850">
    <property type="entry name" value="Alkaline_phosphatase_core_sf"/>
</dbReference>
<dbReference type="SMART" id="SM00448">
    <property type="entry name" value="REC"/>
    <property type="match status" value="1"/>
</dbReference>
<dbReference type="InterPro" id="IPR050595">
    <property type="entry name" value="Bact_response_regulator"/>
</dbReference>
<dbReference type="OrthoDB" id="9813025at2"/>
<evidence type="ECO:0000313" key="4">
    <source>
        <dbReference type="EMBL" id="SHF62820.1"/>
    </source>
</evidence>
<dbReference type="EMBL" id="FQUC01000008">
    <property type="protein sequence ID" value="SHF62820.1"/>
    <property type="molecule type" value="Genomic_DNA"/>
</dbReference>
<organism evidence="4 5">
    <name type="scientific">Dysgonomonas macrotermitis</name>
    <dbReference type="NCBI Taxonomy" id="1346286"/>
    <lineage>
        <taxon>Bacteria</taxon>
        <taxon>Pseudomonadati</taxon>
        <taxon>Bacteroidota</taxon>
        <taxon>Bacteroidia</taxon>
        <taxon>Bacteroidales</taxon>
        <taxon>Dysgonomonadaceae</taxon>
        <taxon>Dysgonomonas</taxon>
    </lineage>
</organism>
<dbReference type="InterPro" id="IPR001789">
    <property type="entry name" value="Sig_transdc_resp-reg_receiver"/>
</dbReference>
<dbReference type="PANTHER" id="PTHR44591:SF3">
    <property type="entry name" value="RESPONSE REGULATORY DOMAIN-CONTAINING PROTEIN"/>
    <property type="match status" value="1"/>
</dbReference>
<dbReference type="RefSeq" id="WP_062178111.1">
    <property type="nucleotide sequence ID" value="NZ_BBXL01000004.1"/>
</dbReference>
<dbReference type="AlphaFoldDB" id="A0A1M5D7I3"/>
<dbReference type="Pfam" id="PF00072">
    <property type="entry name" value="Response_reg"/>
    <property type="match status" value="1"/>
</dbReference>
<name>A0A1M5D7I3_9BACT</name>
<dbReference type="Proteomes" id="UP000184480">
    <property type="component" value="Unassembled WGS sequence"/>
</dbReference>
<dbReference type="Pfam" id="PF08665">
    <property type="entry name" value="PglZ"/>
    <property type="match status" value="1"/>
</dbReference>
<evidence type="ECO:0000256" key="1">
    <source>
        <dbReference type="ARBA" id="ARBA00022553"/>
    </source>
</evidence>
<accession>A0A1M5D7I3</accession>
<keyword evidence="5" id="KW-1185">Reference proteome</keyword>
<gene>
    <name evidence="4" type="ORF">SAMN05444362_10897</name>
</gene>
<feature type="domain" description="Response regulatory" evidence="3">
    <location>
        <begin position="5"/>
        <end position="119"/>
    </location>
</feature>
<feature type="modified residue" description="4-aspartylphosphate" evidence="2">
    <location>
        <position position="54"/>
    </location>
</feature>
<dbReference type="Gene3D" id="3.40.50.2300">
    <property type="match status" value="1"/>
</dbReference>
<dbReference type="SUPFAM" id="SSF52172">
    <property type="entry name" value="CheY-like"/>
    <property type="match status" value="1"/>
</dbReference>